<keyword evidence="3" id="KW-1185">Reference proteome</keyword>
<reference evidence="2 3" key="1">
    <citation type="submission" date="2018-12" db="EMBL/GenBank/DDBJ databases">
        <title>Complete genome sequence of Streptomyces ficellus NRRL8067, the producer of ficellomycin, feldamycin and nojirimycin.</title>
        <authorList>
            <person name="Zhang H."/>
            <person name="Yue R."/>
            <person name="Liu Y."/>
            <person name="Li M."/>
            <person name="Mu H."/>
            <person name="Zhang J."/>
        </authorList>
    </citation>
    <scope>NUCLEOTIDE SEQUENCE [LARGE SCALE GENOMIC DNA]</scope>
    <source>
        <strain evidence="2 3">NRRL 8067</strain>
    </source>
</reference>
<evidence type="ECO:0000313" key="3">
    <source>
        <dbReference type="Proteomes" id="UP000422572"/>
    </source>
</evidence>
<proteinExistence type="predicted"/>
<sequence>MAGRGGRRPGRYPAPGPYRARRTAPCPYRARWAAGDGRGAARCGGRRRPGRLPALGRTPPFPYRAPNGRPGRGRGAAGRRGRSPSVSPPRGGRPER</sequence>
<feature type="compositionally biased region" description="Basic residues" evidence="1">
    <location>
        <begin position="1"/>
        <end position="10"/>
    </location>
</feature>
<feature type="region of interest" description="Disordered" evidence="1">
    <location>
        <begin position="1"/>
        <end position="96"/>
    </location>
</feature>
<evidence type="ECO:0000256" key="1">
    <source>
        <dbReference type="SAM" id="MobiDB-lite"/>
    </source>
</evidence>
<dbReference type="AlphaFoldDB" id="A0A6I6FDF9"/>
<organism evidence="2 3">
    <name type="scientific">Streptomyces ficellus</name>
    <dbReference type="NCBI Taxonomy" id="1977088"/>
    <lineage>
        <taxon>Bacteria</taxon>
        <taxon>Bacillati</taxon>
        <taxon>Actinomycetota</taxon>
        <taxon>Actinomycetes</taxon>
        <taxon>Kitasatosporales</taxon>
        <taxon>Streptomycetaceae</taxon>
        <taxon>Streptomyces</taxon>
    </lineage>
</organism>
<name>A0A6I6FDF9_9ACTN</name>
<protein>
    <submittedName>
        <fullName evidence="2">Uncharacterized protein</fullName>
    </submittedName>
</protein>
<accession>A0A6I6FDF9</accession>
<gene>
    <name evidence="2" type="ORF">EIZ62_25335</name>
</gene>
<dbReference type="EMBL" id="CP034279">
    <property type="protein sequence ID" value="QGV81194.1"/>
    <property type="molecule type" value="Genomic_DNA"/>
</dbReference>
<evidence type="ECO:0000313" key="2">
    <source>
        <dbReference type="EMBL" id="QGV81194.1"/>
    </source>
</evidence>
<dbReference type="Proteomes" id="UP000422572">
    <property type="component" value="Chromosome"/>
</dbReference>
<dbReference type="KEGG" id="sfic:EIZ62_25335"/>
<feature type="compositionally biased region" description="Low complexity" evidence="1">
    <location>
        <begin position="23"/>
        <end position="43"/>
    </location>
</feature>